<feature type="transmembrane region" description="Helical" evidence="1">
    <location>
        <begin position="84"/>
        <end position="109"/>
    </location>
</feature>
<dbReference type="EMBL" id="CP022375">
    <property type="protein sequence ID" value="AXH29409.1"/>
    <property type="molecule type" value="Genomic_DNA"/>
</dbReference>
<keyword evidence="1" id="KW-0472">Membrane</keyword>
<feature type="transmembrane region" description="Helical" evidence="1">
    <location>
        <begin position="338"/>
        <end position="362"/>
    </location>
</feature>
<feature type="transmembrane region" description="Helical" evidence="1">
    <location>
        <begin position="41"/>
        <end position="63"/>
    </location>
</feature>
<evidence type="ECO:0000313" key="3">
    <source>
        <dbReference type="Proteomes" id="UP000253862"/>
    </source>
</evidence>
<keyword evidence="3" id="KW-1185">Reference proteome</keyword>
<evidence type="ECO:0000256" key="1">
    <source>
        <dbReference type="SAM" id="Phobius"/>
    </source>
</evidence>
<sequence>MLGIKMTEKYVMNQVLKAPVFFILIYLIIIFLSLYDTSMDHLSIALLSYMLYVFVTLYLGWFLARKMFPVIKFTPVFYFRNINIIDFLMWCLIFNVIFSLINYVGVMGWTLDLSTYRQYLTVNVNHPLIINFSSIFNFATYVIIPMIIFTRAKISKFRLLIILLSIISLGILSTSRSFFIILSIFILLNYVLTYGIKLKYILVCFIFILAIFFIIPYFTGKNYSIDSFMIYLLGGIHALDKIINGVVPDLSYHGYYSFSFIAAIFSKFGLSDPRPLLDYIYVPAPTNVYTMLGVYFLDFGYYGSLIVISLIGFISGIIDKNYELHKTPRSVYLKSWNLTVLSLSFFYDYYTCSTIFIVLLCFSTFVNNKENMCVE</sequence>
<accession>A0A345JQ13</accession>
<dbReference type="NCBIfam" id="TIGR04370">
    <property type="entry name" value="glyco_rpt_poly"/>
    <property type="match status" value="1"/>
</dbReference>
<feature type="transmembrane region" description="Helical" evidence="1">
    <location>
        <begin position="161"/>
        <end position="188"/>
    </location>
</feature>
<feature type="transmembrane region" description="Helical" evidence="1">
    <location>
        <begin position="15"/>
        <end position="35"/>
    </location>
</feature>
<dbReference type="Proteomes" id="UP000253862">
    <property type="component" value="Chromosome"/>
</dbReference>
<dbReference type="AlphaFoldDB" id="A0A345JQ13"/>
<organism evidence="2 3">
    <name type="scientific">Francisella opportunistica</name>
    <dbReference type="NCBI Taxonomy" id="2016517"/>
    <lineage>
        <taxon>Bacteria</taxon>
        <taxon>Pseudomonadati</taxon>
        <taxon>Pseudomonadota</taxon>
        <taxon>Gammaproteobacteria</taxon>
        <taxon>Thiotrichales</taxon>
        <taxon>Francisellaceae</taxon>
        <taxon>Francisella</taxon>
    </lineage>
</organism>
<evidence type="ECO:0000313" key="2">
    <source>
        <dbReference type="EMBL" id="AXH29409.1"/>
    </source>
</evidence>
<gene>
    <name evidence="2" type="ORF">CGC43_01810</name>
</gene>
<feature type="transmembrane region" description="Helical" evidence="1">
    <location>
        <begin position="253"/>
        <end position="270"/>
    </location>
</feature>
<keyword evidence="1" id="KW-0812">Transmembrane</keyword>
<feature type="transmembrane region" description="Helical" evidence="1">
    <location>
        <begin position="200"/>
        <end position="218"/>
    </location>
</feature>
<feature type="transmembrane region" description="Helical" evidence="1">
    <location>
        <begin position="129"/>
        <end position="149"/>
    </location>
</feature>
<feature type="transmembrane region" description="Helical" evidence="1">
    <location>
        <begin position="299"/>
        <end position="318"/>
    </location>
</feature>
<proteinExistence type="predicted"/>
<reference evidence="2 3" key="1">
    <citation type="submission" date="2017-07" db="EMBL/GenBank/DDBJ databases">
        <title>Complete genome sequences and comparative analysis of the novel pathogen Francisella opportunistica.</title>
        <authorList>
            <person name="Dietrich E.A."/>
            <person name="Kingry L.C."/>
            <person name="Petersen J.M."/>
        </authorList>
    </citation>
    <scope>NUCLEOTIDE SEQUENCE [LARGE SCALE GENOMIC DNA]</scope>
    <source>
        <strain evidence="2 3">14-2155</strain>
    </source>
</reference>
<protein>
    <submittedName>
        <fullName evidence="2">Oligosaccharide repeat unit polymerase</fullName>
    </submittedName>
</protein>
<keyword evidence="1" id="KW-1133">Transmembrane helix</keyword>
<name>A0A345JQ13_9GAMM</name>